<dbReference type="Proteomes" id="UP000467006">
    <property type="component" value="Chromosome"/>
</dbReference>
<accession>A0A7I7K6R2</accession>
<dbReference type="RefSeq" id="WP_098000437.1">
    <property type="nucleotide sequence ID" value="NZ_AP022563.1"/>
</dbReference>
<proteinExistence type="predicted"/>
<name>A0A7I7K6R2_9MYCO</name>
<evidence type="ECO:0000313" key="4">
    <source>
        <dbReference type="Proteomes" id="UP000467006"/>
    </source>
</evidence>
<feature type="region of interest" description="Disordered" evidence="1">
    <location>
        <begin position="49"/>
        <end position="70"/>
    </location>
</feature>
<evidence type="ECO:0000313" key="3">
    <source>
        <dbReference type="EMBL" id="BBX19161.1"/>
    </source>
</evidence>
<dbReference type="EMBL" id="AP022563">
    <property type="protein sequence ID" value="BBX19161.1"/>
    <property type="molecule type" value="Genomic_DNA"/>
</dbReference>
<dbReference type="AlphaFoldDB" id="A0A7I7K6R2"/>
<feature type="transmembrane region" description="Helical" evidence="2">
    <location>
        <begin position="21"/>
        <end position="46"/>
    </location>
</feature>
<keyword evidence="4" id="KW-1185">Reference proteome</keyword>
<dbReference type="OrthoDB" id="4753588at2"/>
<keyword evidence="2" id="KW-0812">Transmembrane</keyword>
<keyword evidence="2" id="KW-0472">Membrane</keyword>
<sequence>MSVTGRTRSLARTGLKVQRRVALAQMLFWPAVLATAGVLGAGVVMARRRNNQSQSTAPDLAAPDPAAAVS</sequence>
<evidence type="ECO:0000256" key="1">
    <source>
        <dbReference type="SAM" id="MobiDB-lite"/>
    </source>
</evidence>
<feature type="compositionally biased region" description="Low complexity" evidence="1">
    <location>
        <begin position="57"/>
        <end position="70"/>
    </location>
</feature>
<protein>
    <submittedName>
        <fullName evidence="3">Uncharacterized protein</fullName>
    </submittedName>
</protein>
<dbReference type="KEGG" id="mdu:MDUV_40210"/>
<keyword evidence="2" id="KW-1133">Transmembrane helix</keyword>
<gene>
    <name evidence="3" type="ORF">MDUV_40210</name>
</gene>
<reference evidence="3 4" key="1">
    <citation type="journal article" date="2019" name="Emerg. Microbes Infect.">
        <title>Comprehensive subspecies identification of 175 nontuberculous mycobacteria species based on 7547 genomic profiles.</title>
        <authorList>
            <person name="Matsumoto Y."/>
            <person name="Kinjo T."/>
            <person name="Motooka D."/>
            <person name="Nabeya D."/>
            <person name="Jung N."/>
            <person name="Uechi K."/>
            <person name="Horii T."/>
            <person name="Iida T."/>
            <person name="Fujita J."/>
            <person name="Nakamura S."/>
        </authorList>
    </citation>
    <scope>NUCLEOTIDE SEQUENCE [LARGE SCALE GENOMIC DNA]</scope>
    <source>
        <strain evidence="3 4">JCM 6396</strain>
    </source>
</reference>
<evidence type="ECO:0000256" key="2">
    <source>
        <dbReference type="SAM" id="Phobius"/>
    </source>
</evidence>
<organism evidence="3 4">
    <name type="scientific">Mycolicibacterium duvalii</name>
    <dbReference type="NCBI Taxonomy" id="39688"/>
    <lineage>
        <taxon>Bacteria</taxon>
        <taxon>Bacillati</taxon>
        <taxon>Actinomycetota</taxon>
        <taxon>Actinomycetes</taxon>
        <taxon>Mycobacteriales</taxon>
        <taxon>Mycobacteriaceae</taxon>
        <taxon>Mycolicibacterium</taxon>
    </lineage>
</organism>